<feature type="transmembrane region" description="Helical" evidence="5">
    <location>
        <begin position="205"/>
        <end position="224"/>
    </location>
</feature>
<dbReference type="RefSeq" id="WP_330500710.1">
    <property type="nucleotide sequence ID" value="NZ_JAZDWZ010000005.1"/>
</dbReference>
<feature type="transmembrane region" description="Helical" evidence="5">
    <location>
        <begin position="139"/>
        <end position="163"/>
    </location>
</feature>
<evidence type="ECO:0000256" key="1">
    <source>
        <dbReference type="ARBA" id="ARBA00004141"/>
    </source>
</evidence>
<keyword evidence="4 5" id="KW-0472">Membrane</keyword>
<evidence type="ECO:0000256" key="5">
    <source>
        <dbReference type="SAM" id="Phobius"/>
    </source>
</evidence>
<feature type="transmembrane region" description="Helical" evidence="5">
    <location>
        <begin position="92"/>
        <end position="113"/>
    </location>
</feature>
<dbReference type="EMBL" id="JAZDWZ010000005">
    <property type="protein sequence ID" value="MEE3928296.1"/>
    <property type="molecule type" value="Genomic_DNA"/>
</dbReference>
<feature type="domain" description="ABC-2 type transporter transmembrane" evidence="6">
    <location>
        <begin position="4"/>
        <end position="250"/>
    </location>
</feature>
<comment type="subcellular location">
    <subcellularLocation>
        <location evidence="1">Membrane</location>
        <topology evidence="1">Multi-pass membrane protein</topology>
    </subcellularLocation>
</comment>
<proteinExistence type="predicted"/>
<protein>
    <submittedName>
        <fullName evidence="7">ABC transporter permease</fullName>
    </submittedName>
</protein>
<keyword evidence="8" id="KW-1185">Reference proteome</keyword>
<dbReference type="PANTHER" id="PTHR43229:SF2">
    <property type="entry name" value="NODULATION PROTEIN J"/>
    <property type="match status" value="1"/>
</dbReference>
<accession>A0ABU7MMT6</accession>
<feature type="transmembrane region" description="Helical" evidence="5">
    <location>
        <begin position="175"/>
        <end position="198"/>
    </location>
</feature>
<evidence type="ECO:0000256" key="2">
    <source>
        <dbReference type="ARBA" id="ARBA00022692"/>
    </source>
</evidence>
<evidence type="ECO:0000256" key="4">
    <source>
        <dbReference type="ARBA" id="ARBA00023136"/>
    </source>
</evidence>
<name>A0ABU7MMT6_9BACT</name>
<feature type="transmembrane region" description="Helical" evidence="5">
    <location>
        <begin position="23"/>
        <end position="45"/>
    </location>
</feature>
<dbReference type="InterPro" id="IPR051784">
    <property type="entry name" value="Nod_factor_ABC_transporter"/>
</dbReference>
<sequence>MFSQLYFLTKRNFISFIKEPKRVFFTFLSPLLATLIFLLFAQSLFNQETYSQSITAQIYALKTDSSAFALKGDLIKTLDPNKIVDAFIDSTFLAGLLGITTITTALSLCSIMVEDAKNKVLNDLFITPVRGGVVRMSYLGFNFVINTIISLIIMVFLFIYQAFRGTFYYHTDQVFIIIALVILSCLLNSAFFIFVISYVRNTNAFAAMSAGISSVIGFFIGSFIPLTQLPQSLAQVASILPGTQMVNAMKLTILPLNKFDPSIFQKALEFNQSSGLNIETNKLLSIIDLSVSSISFNKLFGIDVSQSVNIIYCASFTLIFIFLNFAVKFKKNSR</sequence>
<dbReference type="PANTHER" id="PTHR43229">
    <property type="entry name" value="NODULATION PROTEIN J"/>
    <property type="match status" value="1"/>
</dbReference>
<evidence type="ECO:0000256" key="3">
    <source>
        <dbReference type="ARBA" id="ARBA00022989"/>
    </source>
</evidence>
<keyword evidence="3 5" id="KW-1133">Transmembrane helix</keyword>
<evidence type="ECO:0000313" key="8">
    <source>
        <dbReference type="Proteomes" id="UP001344817"/>
    </source>
</evidence>
<feature type="transmembrane region" description="Helical" evidence="5">
    <location>
        <begin position="309"/>
        <end position="327"/>
    </location>
</feature>
<reference evidence="7" key="1">
    <citation type="submission" date="2024-01" db="EMBL/GenBank/DDBJ databases">
        <title>Genome sequence of Mycoplasma ciconiae type strain DSM 25251.</title>
        <authorList>
            <person name="Spergser J."/>
        </authorList>
    </citation>
    <scope>NUCLEOTIDE SEQUENCE [LARGE SCALE GENOMIC DNA]</scope>
    <source>
        <strain evidence="7">DSM 25251</strain>
    </source>
</reference>
<evidence type="ECO:0000313" key="7">
    <source>
        <dbReference type="EMBL" id="MEE3928296.1"/>
    </source>
</evidence>
<organism evidence="7 8">
    <name type="scientific">Mycoplasmopsis ciconiae</name>
    <dbReference type="NCBI Taxonomy" id="561067"/>
    <lineage>
        <taxon>Bacteria</taxon>
        <taxon>Bacillati</taxon>
        <taxon>Mycoplasmatota</taxon>
        <taxon>Mycoplasmoidales</taxon>
        <taxon>Metamycoplasmataceae</taxon>
        <taxon>Mycoplasmopsis</taxon>
    </lineage>
</organism>
<comment type="caution">
    <text evidence="7">The sequence shown here is derived from an EMBL/GenBank/DDBJ whole genome shotgun (WGS) entry which is preliminary data.</text>
</comment>
<dbReference type="Proteomes" id="UP001344817">
    <property type="component" value="Unassembled WGS sequence"/>
</dbReference>
<dbReference type="Pfam" id="PF01061">
    <property type="entry name" value="ABC2_membrane"/>
    <property type="match status" value="1"/>
</dbReference>
<keyword evidence="2 5" id="KW-0812">Transmembrane</keyword>
<evidence type="ECO:0000259" key="6">
    <source>
        <dbReference type="Pfam" id="PF01061"/>
    </source>
</evidence>
<dbReference type="InterPro" id="IPR013525">
    <property type="entry name" value="ABC2_TM"/>
</dbReference>
<gene>
    <name evidence="7" type="ORF">V2E24_01770</name>
</gene>